<dbReference type="AlphaFoldDB" id="A0A6J7IUG8"/>
<dbReference type="EMBL" id="CAEZYF010000001">
    <property type="protein sequence ID" value="CAB4703646.1"/>
    <property type="molecule type" value="Genomic_DNA"/>
</dbReference>
<reference evidence="6" key="1">
    <citation type="submission" date="2020-05" db="EMBL/GenBank/DDBJ databases">
        <authorList>
            <person name="Chiriac C."/>
            <person name="Salcher M."/>
            <person name="Ghai R."/>
            <person name="Kavagutti S V."/>
        </authorList>
    </citation>
    <scope>NUCLEOTIDE SEQUENCE</scope>
</reference>
<evidence type="ECO:0000259" key="1">
    <source>
        <dbReference type="Pfam" id="PF00561"/>
    </source>
</evidence>
<dbReference type="SUPFAM" id="SSF53474">
    <property type="entry name" value="alpha/beta-Hydrolases"/>
    <property type="match status" value="1"/>
</dbReference>
<dbReference type="PANTHER" id="PTHR43798">
    <property type="entry name" value="MONOACYLGLYCEROL LIPASE"/>
    <property type="match status" value="1"/>
</dbReference>
<evidence type="ECO:0000313" key="2">
    <source>
        <dbReference type="EMBL" id="CAB4364195.1"/>
    </source>
</evidence>
<dbReference type="Pfam" id="PF00561">
    <property type="entry name" value="Abhydrolase_1"/>
    <property type="match status" value="1"/>
</dbReference>
<dbReference type="EMBL" id="CAFBIY010000092">
    <property type="protein sequence ID" value="CAB4851712.1"/>
    <property type="molecule type" value="Genomic_DNA"/>
</dbReference>
<evidence type="ECO:0000313" key="4">
    <source>
        <dbReference type="EMBL" id="CAB4825084.1"/>
    </source>
</evidence>
<name>A0A6J7IUG8_9ZZZZ</name>
<organism evidence="6">
    <name type="scientific">freshwater metagenome</name>
    <dbReference type="NCBI Taxonomy" id="449393"/>
    <lineage>
        <taxon>unclassified sequences</taxon>
        <taxon>metagenomes</taxon>
        <taxon>ecological metagenomes</taxon>
    </lineage>
</organism>
<evidence type="ECO:0000313" key="3">
    <source>
        <dbReference type="EMBL" id="CAB4703646.1"/>
    </source>
</evidence>
<protein>
    <submittedName>
        <fullName evidence="6">Unannotated protein</fullName>
    </submittedName>
</protein>
<dbReference type="Gene3D" id="3.40.50.1820">
    <property type="entry name" value="alpha/beta hydrolase"/>
    <property type="match status" value="1"/>
</dbReference>
<dbReference type="EMBL" id="CAFBOL010000015">
    <property type="protein sequence ID" value="CAB4982179.1"/>
    <property type="molecule type" value="Genomic_DNA"/>
</dbReference>
<dbReference type="InterPro" id="IPR050266">
    <property type="entry name" value="AB_hydrolase_sf"/>
</dbReference>
<evidence type="ECO:0000313" key="7">
    <source>
        <dbReference type="EMBL" id="CAB4982179.1"/>
    </source>
</evidence>
<feature type="domain" description="AB hydrolase-1" evidence="1">
    <location>
        <begin position="21"/>
        <end position="245"/>
    </location>
</feature>
<dbReference type="InterPro" id="IPR000073">
    <property type="entry name" value="AB_hydrolase_1"/>
</dbReference>
<proteinExistence type="predicted"/>
<sequence>MSYAAINGQEIYFEDTGGTGPVVILGHGFLMDHEMFAPQVAALRDQYRVITWDERGFGETHYDGKAFSYWDSAKDCIALLHHLGIDRAVVGGMSQGGFLSLRAALLAPAMVRGLILLDTQAGAEHAEKIPLYQGMIDMWLAVGAVPDLANTVASIIIDDPAESPKWVAKWAAKPKEYIVEPGRCLLTRDDISHRLAEITCPALVVHGTEDTAIEMHLAEALSAGLVGSRGVVQVGGAHAASLTNPVPVNAAILEFLAGLGA</sequence>
<dbReference type="PANTHER" id="PTHR43798:SF29">
    <property type="entry name" value="AB HYDROLASE-1 DOMAIN-CONTAINING PROTEIN"/>
    <property type="match status" value="1"/>
</dbReference>
<dbReference type="InterPro" id="IPR029058">
    <property type="entry name" value="AB_hydrolase_fold"/>
</dbReference>
<gene>
    <name evidence="3" type="ORF">UFOPK2656_00213</name>
    <name evidence="4" type="ORF">UFOPK3099_01624</name>
    <name evidence="5" type="ORF">UFOPK3267_01672</name>
    <name evidence="6" type="ORF">UFOPK3651_01706</name>
    <name evidence="7" type="ORF">UFOPK3931_00878</name>
    <name evidence="2" type="ORF">UFOPK4189_01961</name>
</gene>
<dbReference type="EMBL" id="CAFBMT010000008">
    <property type="protein sequence ID" value="CAB4934519.1"/>
    <property type="molecule type" value="Genomic_DNA"/>
</dbReference>
<accession>A0A6J7IUG8</accession>
<dbReference type="PRINTS" id="PR00111">
    <property type="entry name" value="ABHYDROLASE"/>
</dbReference>
<evidence type="ECO:0000313" key="5">
    <source>
        <dbReference type="EMBL" id="CAB4851712.1"/>
    </source>
</evidence>
<evidence type="ECO:0000313" key="6">
    <source>
        <dbReference type="EMBL" id="CAB4934519.1"/>
    </source>
</evidence>
<dbReference type="EMBL" id="CAFAAV010000125">
    <property type="protein sequence ID" value="CAB4825084.1"/>
    <property type="molecule type" value="Genomic_DNA"/>
</dbReference>
<dbReference type="EMBL" id="CAESGF010000011">
    <property type="protein sequence ID" value="CAB4364195.1"/>
    <property type="molecule type" value="Genomic_DNA"/>
</dbReference>